<name>A0A382Y1B4_9ZZZZ</name>
<dbReference type="AlphaFoldDB" id="A0A382Y1B4"/>
<dbReference type="EMBL" id="UINC01172198">
    <property type="protein sequence ID" value="SVD77152.1"/>
    <property type="molecule type" value="Genomic_DNA"/>
</dbReference>
<reference evidence="1" key="1">
    <citation type="submission" date="2018-05" db="EMBL/GenBank/DDBJ databases">
        <authorList>
            <person name="Lanie J.A."/>
            <person name="Ng W.-L."/>
            <person name="Kazmierczak K.M."/>
            <person name="Andrzejewski T.M."/>
            <person name="Davidsen T.M."/>
            <person name="Wayne K.J."/>
            <person name="Tettelin H."/>
            <person name="Glass J.I."/>
            <person name="Rusch D."/>
            <person name="Podicherti R."/>
            <person name="Tsui H.-C.T."/>
            <person name="Winkler M.E."/>
        </authorList>
    </citation>
    <scope>NUCLEOTIDE SEQUENCE</scope>
</reference>
<gene>
    <name evidence="1" type="ORF">METZ01_LOCUS430006</name>
</gene>
<sequence length="33" mass="3860">MKIKEGDKLPEAKVLIINMNKEYEHKEISTSEI</sequence>
<organism evidence="1">
    <name type="scientific">marine metagenome</name>
    <dbReference type="NCBI Taxonomy" id="408172"/>
    <lineage>
        <taxon>unclassified sequences</taxon>
        <taxon>metagenomes</taxon>
        <taxon>ecological metagenomes</taxon>
    </lineage>
</organism>
<feature type="non-terminal residue" evidence="1">
    <location>
        <position position="33"/>
    </location>
</feature>
<evidence type="ECO:0000313" key="1">
    <source>
        <dbReference type="EMBL" id="SVD77152.1"/>
    </source>
</evidence>
<accession>A0A382Y1B4</accession>
<protein>
    <submittedName>
        <fullName evidence="1">Uncharacterized protein</fullName>
    </submittedName>
</protein>
<proteinExistence type="predicted"/>